<protein>
    <submittedName>
        <fullName evidence="3">Uncharacterized protein</fullName>
    </submittedName>
</protein>
<evidence type="ECO:0000256" key="1">
    <source>
        <dbReference type="SAM" id="Coils"/>
    </source>
</evidence>
<feature type="region of interest" description="Disordered" evidence="2">
    <location>
        <begin position="71"/>
        <end position="91"/>
    </location>
</feature>
<gene>
    <name evidence="3" type="ORF">DJ76_06935</name>
</gene>
<evidence type="ECO:0000313" key="3">
    <source>
        <dbReference type="EMBL" id="OYR74237.1"/>
    </source>
</evidence>
<dbReference type="RefSeq" id="WP_094494867.1">
    <property type="nucleotide sequence ID" value="NZ_NHPD01000033.1"/>
</dbReference>
<dbReference type="AlphaFoldDB" id="A0A256K1B1"/>
<dbReference type="EMBL" id="NHPD01000033">
    <property type="protein sequence ID" value="OYR74237.1"/>
    <property type="molecule type" value="Genomic_DNA"/>
</dbReference>
<evidence type="ECO:0000256" key="2">
    <source>
        <dbReference type="SAM" id="MobiDB-lite"/>
    </source>
</evidence>
<proteinExistence type="predicted"/>
<keyword evidence="1" id="KW-0175">Coiled coil</keyword>
<reference evidence="3 4" key="1">
    <citation type="journal article" date="2014" name="Front. Microbiol.">
        <title>Population and genomic analysis of the genus Halorubrum.</title>
        <authorList>
            <person name="Fullmer M.S."/>
            <person name="Soucy S.M."/>
            <person name="Swithers K.S."/>
            <person name="Makkay A.M."/>
            <person name="Wheeler R."/>
            <person name="Ventosa A."/>
            <person name="Gogarten J.P."/>
            <person name="Papke R.T."/>
        </authorList>
    </citation>
    <scope>NUCLEOTIDE SEQUENCE [LARGE SCALE GENOMIC DNA]</scope>
    <source>
        <strain evidence="3 4">Ec15</strain>
    </source>
</reference>
<sequence length="243" mass="26298">MGVIIDHDLSAADVNFLLTVRNILEKPQDYDNTEPGETAANVTSIRSETDLSKTQVAYRCRDGDDSRGFGESGKGWLRTHGPSIEGKRFGPRSVELTDKGYKIVSEIEQSQSSNGAETDPASGVSGEEIARINEELSDIQESIENITDDLEGIQESETGAVDADMASKLKAISRAVPQQQFIFSEVFGIDMEAVQETEVGDKDGIRQLRVAAYNHLTQSLEADDGVDLEAVLDDEGGAESPAE</sequence>
<name>A0A256K1B1_HALEZ</name>
<feature type="coiled-coil region" evidence="1">
    <location>
        <begin position="129"/>
        <end position="156"/>
    </location>
</feature>
<accession>A0A256K1B1</accession>
<organism evidence="3 4">
    <name type="scientific">Halorubrum ezzemoulense</name>
    <name type="common">Halorubrum chaoviator</name>
    <dbReference type="NCBI Taxonomy" id="337243"/>
    <lineage>
        <taxon>Archaea</taxon>
        <taxon>Methanobacteriati</taxon>
        <taxon>Methanobacteriota</taxon>
        <taxon>Stenosarchaea group</taxon>
        <taxon>Halobacteria</taxon>
        <taxon>Halobacteriales</taxon>
        <taxon>Haloferacaceae</taxon>
        <taxon>Halorubrum</taxon>
    </lineage>
</organism>
<comment type="caution">
    <text evidence="3">The sequence shown here is derived from an EMBL/GenBank/DDBJ whole genome shotgun (WGS) entry which is preliminary data.</text>
</comment>
<evidence type="ECO:0000313" key="4">
    <source>
        <dbReference type="Proteomes" id="UP000216925"/>
    </source>
</evidence>
<dbReference type="Proteomes" id="UP000216925">
    <property type="component" value="Unassembled WGS sequence"/>
</dbReference>